<reference evidence="1" key="1">
    <citation type="submission" date="2022-01" db="EMBL/GenBank/DDBJ databases">
        <title>Collection of gut derived symbiotic bacterial strains cultured from healthy donors.</title>
        <authorList>
            <person name="Lin H."/>
            <person name="Kohout C."/>
            <person name="Waligurski E."/>
            <person name="Pamer E.G."/>
        </authorList>
    </citation>
    <scope>NUCLEOTIDE SEQUENCE</scope>
    <source>
        <strain evidence="1">DFI.7.46</strain>
    </source>
</reference>
<dbReference type="RefSeq" id="WP_024059552.1">
    <property type="nucleotide sequence ID" value="NZ_JAGZVZ010000004.1"/>
</dbReference>
<protein>
    <submittedName>
        <fullName evidence="1">DUF4862 family protein</fullName>
    </submittedName>
</protein>
<organism evidence="1 2">
    <name type="scientific">Varibaculum cambriense</name>
    <dbReference type="NCBI Taxonomy" id="184870"/>
    <lineage>
        <taxon>Bacteria</taxon>
        <taxon>Bacillati</taxon>
        <taxon>Actinomycetota</taxon>
        <taxon>Actinomycetes</taxon>
        <taxon>Actinomycetales</taxon>
        <taxon>Actinomycetaceae</taxon>
        <taxon>Varibaculum</taxon>
    </lineage>
</organism>
<comment type="caution">
    <text evidence="1">The sequence shown here is derived from an EMBL/GenBank/DDBJ whole genome shotgun (WGS) entry which is preliminary data.</text>
</comment>
<proteinExistence type="predicted"/>
<dbReference type="Pfam" id="PF16154">
    <property type="entry name" value="DUF4862"/>
    <property type="match status" value="1"/>
</dbReference>
<sequence length="297" mass="32559">MSQKFIVGAYASMPDTNKQDEYYRLLGQLDWVNGIEIPYPGDLADNATWLAERLCPQWDSNTITAIPGTMQNLGKNPLFGLACADEEGRGLAIAQAKQISEVARELSDYLGHVAVSKVQVHSAPTRLADASAFRTSLEELKELDWGGATIVVEHCDRFIKEQPPEKGFLSLKEEIEICRTLGLKIHINWGRSAVEGRSAATPYEHIVEAGRSGVLAGVFFSGAGSQECAYGYAWIDGHLPSQPDEPSSLMSEEEISRCSKAAIRGGAKYLGAKICVPKDAPLEQRIRMLKTIYNATR</sequence>
<dbReference type="EMBL" id="JAKNHJ010000023">
    <property type="protein sequence ID" value="MCG4618694.1"/>
    <property type="molecule type" value="Genomic_DNA"/>
</dbReference>
<dbReference type="Proteomes" id="UP001200537">
    <property type="component" value="Unassembled WGS sequence"/>
</dbReference>
<dbReference type="InterPro" id="IPR032344">
    <property type="entry name" value="DUF4862"/>
</dbReference>
<evidence type="ECO:0000313" key="1">
    <source>
        <dbReference type="EMBL" id="MCG4618694.1"/>
    </source>
</evidence>
<name>A0AAJ1BD40_9ACTO</name>
<dbReference type="AlphaFoldDB" id="A0AAJ1BD40"/>
<accession>A0AAJ1BD40</accession>
<evidence type="ECO:0000313" key="2">
    <source>
        <dbReference type="Proteomes" id="UP001200537"/>
    </source>
</evidence>
<gene>
    <name evidence="1" type="ORF">L0M99_09380</name>
</gene>